<dbReference type="GO" id="GO:0006629">
    <property type="term" value="P:lipid metabolic process"/>
    <property type="evidence" value="ECO:0007669"/>
    <property type="project" value="InterPro"/>
</dbReference>
<proteinExistence type="predicted"/>
<dbReference type="RefSeq" id="WP_229731828.1">
    <property type="nucleotide sequence ID" value="NZ_BMFL01000008.1"/>
</dbReference>
<dbReference type="SUPFAM" id="SSF51695">
    <property type="entry name" value="PLC-like phosphodiesterases"/>
    <property type="match status" value="1"/>
</dbReference>
<sequence length="254" mass="29126">MMKNTVKKLLFAGLFIPTVMINAQTKVIGHRGYWDTPNNAQNSIQSLQMSNKINAFGSEFDVSITTDGVLVVNHDADIQGVDIETNTYDKIKNLTIKNGEKIPTVEQYLLEGKKYPKLKMIYEIKPHKTKENEDRAVLASLELVKKLGVENQVEYISFSKNICEQLKKHNPKSHVSYLNGDLSPEEAKKLNFTGIDYHYSLYKKNPTWIKDAQKLGLIVNSWTVNKEDDMQYLLDQKIDYITTDKPEVLQKLIK</sequence>
<dbReference type="EMBL" id="BMFL01000008">
    <property type="protein sequence ID" value="GGE97458.1"/>
    <property type="molecule type" value="Genomic_DNA"/>
</dbReference>
<dbReference type="EMBL" id="FRBH01000006">
    <property type="protein sequence ID" value="SHL16796.1"/>
    <property type="molecule type" value="Genomic_DNA"/>
</dbReference>
<evidence type="ECO:0000313" key="5">
    <source>
        <dbReference type="Proteomes" id="UP000184120"/>
    </source>
</evidence>
<reference evidence="3" key="5">
    <citation type="submission" date="2024-05" db="EMBL/GenBank/DDBJ databases">
        <authorList>
            <person name="Sun Q."/>
            <person name="Zhou Y."/>
        </authorList>
    </citation>
    <scope>NUCLEOTIDE SEQUENCE</scope>
    <source>
        <strain evidence="3">CGMCC 1.12707</strain>
    </source>
</reference>
<dbReference type="InterPro" id="IPR017946">
    <property type="entry name" value="PLC-like_Pdiesterase_TIM-brl"/>
</dbReference>
<reference evidence="5" key="2">
    <citation type="submission" date="2016-11" db="EMBL/GenBank/DDBJ databases">
        <authorList>
            <person name="Varghese N."/>
            <person name="Submissions S."/>
        </authorList>
    </citation>
    <scope>NUCLEOTIDE SEQUENCE [LARGE SCALE GENOMIC DNA]</scope>
    <source>
        <strain evidence="5">DSM 27989</strain>
    </source>
</reference>
<evidence type="ECO:0000259" key="2">
    <source>
        <dbReference type="PROSITE" id="PS51704"/>
    </source>
</evidence>
<feature type="domain" description="GP-PDE" evidence="2">
    <location>
        <begin position="25"/>
        <end position="253"/>
    </location>
</feature>
<dbReference type="PANTHER" id="PTHR46211">
    <property type="entry name" value="GLYCEROPHOSPHORYL DIESTER PHOSPHODIESTERASE"/>
    <property type="match status" value="1"/>
</dbReference>
<dbReference type="Pfam" id="PF03009">
    <property type="entry name" value="GDPD"/>
    <property type="match status" value="1"/>
</dbReference>
<organism evidence="4 5">
    <name type="scientific">Chishuiella changwenlii</name>
    <dbReference type="NCBI Taxonomy" id="1434701"/>
    <lineage>
        <taxon>Bacteria</taxon>
        <taxon>Pseudomonadati</taxon>
        <taxon>Bacteroidota</taxon>
        <taxon>Flavobacteriia</taxon>
        <taxon>Flavobacteriales</taxon>
        <taxon>Weeksellaceae</taxon>
        <taxon>Chishuiella</taxon>
    </lineage>
</organism>
<evidence type="ECO:0000313" key="4">
    <source>
        <dbReference type="EMBL" id="SHL16796.1"/>
    </source>
</evidence>
<dbReference type="InterPro" id="IPR030395">
    <property type="entry name" value="GP_PDE_dom"/>
</dbReference>
<protein>
    <submittedName>
        <fullName evidence="4">Glycerophosphoryl diester phosphodiesterase</fullName>
    </submittedName>
</protein>
<evidence type="ECO:0000256" key="1">
    <source>
        <dbReference type="SAM" id="SignalP"/>
    </source>
</evidence>
<keyword evidence="1" id="KW-0732">Signal</keyword>
<feature type="chain" id="PRO_5012002856" evidence="1">
    <location>
        <begin position="24"/>
        <end position="254"/>
    </location>
</feature>
<reference evidence="6" key="4">
    <citation type="journal article" date="2019" name="Int. J. Syst. Evol. Microbiol.">
        <title>The Global Catalogue of Microorganisms (GCM) 10K type strain sequencing project: providing services to taxonomists for standard genome sequencing and annotation.</title>
        <authorList>
            <consortium name="The Broad Institute Genomics Platform"/>
            <consortium name="The Broad Institute Genome Sequencing Center for Infectious Disease"/>
            <person name="Wu L."/>
            <person name="Ma J."/>
        </authorList>
    </citation>
    <scope>NUCLEOTIDE SEQUENCE [LARGE SCALE GENOMIC DNA]</scope>
    <source>
        <strain evidence="6">CGMCC 1.12707</strain>
    </source>
</reference>
<dbReference type="AlphaFoldDB" id="A0A1M6YER7"/>
<accession>A0A1M6YER7</accession>
<reference evidence="3" key="1">
    <citation type="journal article" date="2014" name="Int. J. Syst. Evol. Microbiol.">
        <title>Complete genome of a new Firmicutes species belonging to the dominant human colonic microbiota ('Ruminococcus bicirculans') reveals two chromosomes and a selective capacity to utilize plant glucans.</title>
        <authorList>
            <consortium name="NISC Comparative Sequencing Program"/>
            <person name="Wegmann U."/>
            <person name="Louis P."/>
            <person name="Goesmann A."/>
            <person name="Henrissat B."/>
            <person name="Duncan S.H."/>
            <person name="Flint H.J."/>
        </authorList>
    </citation>
    <scope>NUCLEOTIDE SEQUENCE</scope>
    <source>
        <strain evidence="3">CGMCC 1.12707</strain>
    </source>
</reference>
<gene>
    <name evidence="3" type="ORF">GCM10010984_13770</name>
    <name evidence="4" type="ORF">SAMN05443634_106222</name>
</gene>
<dbReference type="STRING" id="1434701.SAMN05443634_106222"/>
<evidence type="ECO:0000313" key="6">
    <source>
        <dbReference type="Proteomes" id="UP000650994"/>
    </source>
</evidence>
<name>A0A1M6YER7_9FLAO</name>
<evidence type="ECO:0000313" key="3">
    <source>
        <dbReference type="EMBL" id="GGE97458.1"/>
    </source>
</evidence>
<dbReference type="GO" id="GO:0008081">
    <property type="term" value="F:phosphoric diester hydrolase activity"/>
    <property type="evidence" value="ECO:0007669"/>
    <property type="project" value="InterPro"/>
</dbReference>
<reference evidence="4" key="3">
    <citation type="submission" date="2016-11" db="EMBL/GenBank/DDBJ databases">
        <authorList>
            <person name="Jaros S."/>
            <person name="Januszkiewicz K."/>
            <person name="Wedrychowicz H."/>
        </authorList>
    </citation>
    <scope>NUCLEOTIDE SEQUENCE [LARGE SCALE GENOMIC DNA]</scope>
    <source>
        <strain evidence="4">DSM 27989</strain>
    </source>
</reference>
<keyword evidence="6" id="KW-1185">Reference proteome</keyword>
<dbReference type="Proteomes" id="UP000650994">
    <property type="component" value="Unassembled WGS sequence"/>
</dbReference>
<dbReference type="Proteomes" id="UP000184120">
    <property type="component" value="Unassembled WGS sequence"/>
</dbReference>
<dbReference type="PROSITE" id="PS51704">
    <property type="entry name" value="GP_PDE"/>
    <property type="match status" value="1"/>
</dbReference>
<dbReference type="Gene3D" id="3.20.20.190">
    <property type="entry name" value="Phosphatidylinositol (PI) phosphodiesterase"/>
    <property type="match status" value="1"/>
</dbReference>
<feature type="signal peptide" evidence="1">
    <location>
        <begin position="1"/>
        <end position="23"/>
    </location>
</feature>
<dbReference type="PANTHER" id="PTHR46211:SF1">
    <property type="entry name" value="GLYCEROPHOSPHODIESTER PHOSPHODIESTERASE, CYTOPLASMIC"/>
    <property type="match status" value="1"/>
</dbReference>